<dbReference type="InterPro" id="IPR036864">
    <property type="entry name" value="Zn2-C6_fun-type_DNA-bd_sf"/>
</dbReference>
<gene>
    <name evidence="8" type="ORF">DFH07DRAFT_991761</name>
</gene>
<feature type="region of interest" description="Disordered" evidence="6">
    <location>
        <begin position="59"/>
        <end position="172"/>
    </location>
</feature>
<evidence type="ECO:0000256" key="5">
    <source>
        <dbReference type="ARBA" id="ARBA00023242"/>
    </source>
</evidence>
<evidence type="ECO:0000313" key="9">
    <source>
        <dbReference type="Proteomes" id="UP001215280"/>
    </source>
</evidence>
<dbReference type="GO" id="GO:0000981">
    <property type="term" value="F:DNA-binding transcription factor activity, RNA polymerase II-specific"/>
    <property type="evidence" value="ECO:0007669"/>
    <property type="project" value="InterPro"/>
</dbReference>
<dbReference type="SMART" id="SM00066">
    <property type="entry name" value="GAL4"/>
    <property type="match status" value="1"/>
</dbReference>
<dbReference type="GO" id="GO:0003677">
    <property type="term" value="F:DNA binding"/>
    <property type="evidence" value="ECO:0007669"/>
    <property type="project" value="UniProtKB-KW"/>
</dbReference>
<evidence type="ECO:0000256" key="1">
    <source>
        <dbReference type="ARBA" id="ARBA00022723"/>
    </source>
</evidence>
<accession>A0AAD7HZJ7</accession>
<dbReference type="PANTHER" id="PTHR31668">
    <property type="entry name" value="GLUCOSE TRANSPORT TRANSCRIPTION REGULATOR RGT1-RELATED-RELATED"/>
    <property type="match status" value="1"/>
</dbReference>
<sequence>MSSSPFQTRRRVYIACLNCRKRKIKCMSDDSEMNPCTRCIRKGLVCRYVSVGEVTEQRTRAERFGSTPGVPTLAPQPGLHPTSPYGRQAPVYPTNPQPQQHIPIAPLSGSPTSDFARDNGFQPDPTQRRYRGMTPAADLHHAPSSGYRYNNHTGSTSHGTRQSSHSMRPSLPMGYSTSFGYSDPSQGRVDPAFYMPQRIQVSVPGNEFKGQGQYVGPGGCFCPLQGPCYCGLRRP</sequence>
<dbReference type="Gene3D" id="4.10.240.10">
    <property type="entry name" value="Zn(2)-C6 fungal-type DNA-binding domain"/>
    <property type="match status" value="1"/>
</dbReference>
<evidence type="ECO:0000256" key="3">
    <source>
        <dbReference type="ARBA" id="ARBA00023125"/>
    </source>
</evidence>
<feature type="compositionally biased region" description="Polar residues" evidence="6">
    <location>
        <begin position="147"/>
        <end position="167"/>
    </location>
</feature>
<proteinExistence type="predicted"/>
<dbReference type="GO" id="GO:0008270">
    <property type="term" value="F:zinc ion binding"/>
    <property type="evidence" value="ECO:0007669"/>
    <property type="project" value="InterPro"/>
</dbReference>
<dbReference type="PANTHER" id="PTHR31668:SF26">
    <property type="entry name" value="GLUCOSE TRANSPORT TRANSCRIPTION REGULATOR RGT1-RELATED"/>
    <property type="match status" value="1"/>
</dbReference>
<evidence type="ECO:0000256" key="4">
    <source>
        <dbReference type="ARBA" id="ARBA00023163"/>
    </source>
</evidence>
<dbReference type="EMBL" id="JARJLG010000181">
    <property type="protein sequence ID" value="KAJ7731698.1"/>
    <property type="molecule type" value="Genomic_DNA"/>
</dbReference>
<evidence type="ECO:0000256" key="6">
    <source>
        <dbReference type="SAM" id="MobiDB-lite"/>
    </source>
</evidence>
<dbReference type="Pfam" id="PF00172">
    <property type="entry name" value="Zn_clus"/>
    <property type="match status" value="1"/>
</dbReference>
<dbReference type="CDD" id="cd00067">
    <property type="entry name" value="GAL4"/>
    <property type="match status" value="1"/>
</dbReference>
<dbReference type="Proteomes" id="UP001215280">
    <property type="component" value="Unassembled WGS sequence"/>
</dbReference>
<keyword evidence="9" id="KW-1185">Reference proteome</keyword>
<dbReference type="InterPro" id="IPR001138">
    <property type="entry name" value="Zn2Cys6_DnaBD"/>
</dbReference>
<protein>
    <recommendedName>
        <fullName evidence="7">Zn(2)-C6 fungal-type domain-containing protein</fullName>
    </recommendedName>
</protein>
<keyword evidence="1" id="KW-0479">Metal-binding</keyword>
<dbReference type="PROSITE" id="PS50048">
    <property type="entry name" value="ZN2_CY6_FUNGAL_2"/>
    <property type="match status" value="1"/>
</dbReference>
<dbReference type="AlphaFoldDB" id="A0AAD7HZJ7"/>
<evidence type="ECO:0000259" key="7">
    <source>
        <dbReference type="PROSITE" id="PS50048"/>
    </source>
</evidence>
<keyword evidence="4" id="KW-0804">Transcription</keyword>
<feature type="domain" description="Zn(2)-C6 fungal-type" evidence="7">
    <location>
        <begin position="15"/>
        <end position="48"/>
    </location>
</feature>
<dbReference type="InterPro" id="IPR050797">
    <property type="entry name" value="Carb_Metab_Trans_Reg"/>
</dbReference>
<evidence type="ECO:0000313" key="8">
    <source>
        <dbReference type="EMBL" id="KAJ7731698.1"/>
    </source>
</evidence>
<comment type="caution">
    <text evidence="8">The sequence shown here is derived from an EMBL/GenBank/DDBJ whole genome shotgun (WGS) entry which is preliminary data.</text>
</comment>
<name>A0AAD7HZJ7_9AGAR</name>
<dbReference type="SUPFAM" id="SSF57701">
    <property type="entry name" value="Zn2/Cys6 DNA-binding domain"/>
    <property type="match status" value="1"/>
</dbReference>
<evidence type="ECO:0000256" key="2">
    <source>
        <dbReference type="ARBA" id="ARBA00023015"/>
    </source>
</evidence>
<reference evidence="8" key="1">
    <citation type="submission" date="2023-03" db="EMBL/GenBank/DDBJ databases">
        <title>Massive genome expansion in bonnet fungi (Mycena s.s.) driven by repeated elements and novel gene families across ecological guilds.</title>
        <authorList>
            <consortium name="Lawrence Berkeley National Laboratory"/>
            <person name="Harder C.B."/>
            <person name="Miyauchi S."/>
            <person name="Viragh M."/>
            <person name="Kuo A."/>
            <person name="Thoen E."/>
            <person name="Andreopoulos B."/>
            <person name="Lu D."/>
            <person name="Skrede I."/>
            <person name="Drula E."/>
            <person name="Henrissat B."/>
            <person name="Morin E."/>
            <person name="Kohler A."/>
            <person name="Barry K."/>
            <person name="LaButti K."/>
            <person name="Morin E."/>
            <person name="Salamov A."/>
            <person name="Lipzen A."/>
            <person name="Mereny Z."/>
            <person name="Hegedus B."/>
            <person name="Baldrian P."/>
            <person name="Stursova M."/>
            <person name="Weitz H."/>
            <person name="Taylor A."/>
            <person name="Grigoriev I.V."/>
            <person name="Nagy L.G."/>
            <person name="Martin F."/>
            <person name="Kauserud H."/>
        </authorList>
    </citation>
    <scope>NUCLEOTIDE SEQUENCE</scope>
    <source>
        <strain evidence="8">CBHHK188m</strain>
    </source>
</reference>
<dbReference type="PROSITE" id="PS00463">
    <property type="entry name" value="ZN2_CY6_FUNGAL_1"/>
    <property type="match status" value="1"/>
</dbReference>
<keyword evidence="3" id="KW-0238">DNA-binding</keyword>
<organism evidence="8 9">
    <name type="scientific">Mycena maculata</name>
    <dbReference type="NCBI Taxonomy" id="230809"/>
    <lineage>
        <taxon>Eukaryota</taxon>
        <taxon>Fungi</taxon>
        <taxon>Dikarya</taxon>
        <taxon>Basidiomycota</taxon>
        <taxon>Agaricomycotina</taxon>
        <taxon>Agaricomycetes</taxon>
        <taxon>Agaricomycetidae</taxon>
        <taxon>Agaricales</taxon>
        <taxon>Marasmiineae</taxon>
        <taxon>Mycenaceae</taxon>
        <taxon>Mycena</taxon>
    </lineage>
</organism>
<keyword evidence="2" id="KW-0805">Transcription regulation</keyword>
<keyword evidence="5" id="KW-0539">Nucleus</keyword>